<name>A0A834TU65_9FABA</name>
<dbReference type="EMBL" id="JAAIUW010000006">
    <property type="protein sequence ID" value="KAF7827577.1"/>
    <property type="molecule type" value="Genomic_DNA"/>
</dbReference>
<protein>
    <submittedName>
        <fullName evidence="1">Uncharacterized protein</fullName>
    </submittedName>
</protein>
<proteinExistence type="predicted"/>
<dbReference type="AlphaFoldDB" id="A0A834TU65"/>
<reference evidence="1" key="1">
    <citation type="submission" date="2020-09" db="EMBL/GenBank/DDBJ databases">
        <title>Genome-Enabled Discovery of Anthraquinone Biosynthesis in Senna tora.</title>
        <authorList>
            <person name="Kang S.-H."/>
            <person name="Pandey R.P."/>
            <person name="Lee C.-M."/>
            <person name="Sim J.-S."/>
            <person name="Jeong J.-T."/>
            <person name="Choi B.-S."/>
            <person name="Jung M."/>
            <person name="Ginzburg D."/>
            <person name="Zhao K."/>
            <person name="Won S.Y."/>
            <person name="Oh T.-J."/>
            <person name="Yu Y."/>
            <person name="Kim N.-H."/>
            <person name="Lee O.R."/>
            <person name="Lee T.-H."/>
            <person name="Bashyal P."/>
            <person name="Kim T.-S."/>
            <person name="Lee W.-H."/>
            <person name="Kawkins C."/>
            <person name="Kim C.-K."/>
            <person name="Kim J.S."/>
            <person name="Ahn B.O."/>
            <person name="Rhee S.Y."/>
            <person name="Sohng J.K."/>
        </authorList>
    </citation>
    <scope>NUCLEOTIDE SEQUENCE</scope>
    <source>
        <tissue evidence="1">Leaf</tissue>
    </source>
</reference>
<organism evidence="1 2">
    <name type="scientific">Senna tora</name>
    <dbReference type="NCBI Taxonomy" id="362788"/>
    <lineage>
        <taxon>Eukaryota</taxon>
        <taxon>Viridiplantae</taxon>
        <taxon>Streptophyta</taxon>
        <taxon>Embryophyta</taxon>
        <taxon>Tracheophyta</taxon>
        <taxon>Spermatophyta</taxon>
        <taxon>Magnoliopsida</taxon>
        <taxon>eudicotyledons</taxon>
        <taxon>Gunneridae</taxon>
        <taxon>Pentapetalae</taxon>
        <taxon>rosids</taxon>
        <taxon>fabids</taxon>
        <taxon>Fabales</taxon>
        <taxon>Fabaceae</taxon>
        <taxon>Caesalpinioideae</taxon>
        <taxon>Cassia clade</taxon>
        <taxon>Senna</taxon>
    </lineage>
</organism>
<sequence>MVDATNSMSTRNVSIHLWQPHSFLDRSTANLSFGPFTSYFFSPAHLGVGHSYVLDIMLTLSKTLGKSALDVGMQIHSPSESPTLLSPILVVK</sequence>
<keyword evidence="2" id="KW-1185">Reference proteome</keyword>
<comment type="caution">
    <text evidence="1">The sequence shown here is derived from an EMBL/GenBank/DDBJ whole genome shotgun (WGS) entry which is preliminary data.</text>
</comment>
<evidence type="ECO:0000313" key="1">
    <source>
        <dbReference type="EMBL" id="KAF7827577.1"/>
    </source>
</evidence>
<gene>
    <name evidence="1" type="ORF">G2W53_018741</name>
</gene>
<dbReference type="Proteomes" id="UP000634136">
    <property type="component" value="Unassembled WGS sequence"/>
</dbReference>
<accession>A0A834TU65</accession>
<evidence type="ECO:0000313" key="2">
    <source>
        <dbReference type="Proteomes" id="UP000634136"/>
    </source>
</evidence>